<gene>
    <name evidence="4" type="primary">CHEK2</name>
    <name evidence="4" type="ORF">Anas_01014</name>
</gene>
<protein>
    <submittedName>
        <fullName evidence="4">Serine/threonine-protein kinase Chk2</fullName>
    </submittedName>
</protein>
<dbReference type="SUPFAM" id="SSF56112">
    <property type="entry name" value="Protein kinase-like (PK-like)"/>
    <property type="match status" value="1"/>
</dbReference>
<organism evidence="4 5">
    <name type="scientific">Armadillidium nasatum</name>
    <dbReference type="NCBI Taxonomy" id="96803"/>
    <lineage>
        <taxon>Eukaryota</taxon>
        <taxon>Metazoa</taxon>
        <taxon>Ecdysozoa</taxon>
        <taxon>Arthropoda</taxon>
        <taxon>Crustacea</taxon>
        <taxon>Multicrustacea</taxon>
        <taxon>Malacostraca</taxon>
        <taxon>Eumalacostraca</taxon>
        <taxon>Peracarida</taxon>
        <taxon>Isopoda</taxon>
        <taxon>Oniscidea</taxon>
        <taxon>Crinocheta</taxon>
        <taxon>Armadillidiidae</taxon>
        <taxon>Armadillidium</taxon>
    </lineage>
</organism>
<evidence type="ECO:0000259" key="3">
    <source>
        <dbReference type="PROSITE" id="PS50011"/>
    </source>
</evidence>
<sequence length="126" mass="14440">MWSLGCVLFVCLAGYPPFNGETDNATSYNIRNGQYKMKKSVWDQVSEQATDLVRKLLIVNPDERFSAEQVLEHEWLQDPQIIRKAENLMFTPIQSSPPKRRLEDIDGDITDSKTPKLMSGIEFTSM</sequence>
<accession>A0A5N5SM48</accession>
<feature type="signal peptide" evidence="2">
    <location>
        <begin position="1"/>
        <end position="20"/>
    </location>
</feature>
<keyword evidence="4" id="KW-0418">Kinase</keyword>
<feature type="domain" description="Protein kinase" evidence="3">
    <location>
        <begin position="1"/>
        <end position="76"/>
    </location>
</feature>
<dbReference type="GO" id="GO:0004672">
    <property type="term" value="F:protein kinase activity"/>
    <property type="evidence" value="ECO:0007669"/>
    <property type="project" value="InterPro"/>
</dbReference>
<feature type="compositionally biased region" description="Basic and acidic residues" evidence="1">
    <location>
        <begin position="100"/>
        <end position="113"/>
    </location>
</feature>
<keyword evidence="5" id="KW-1185">Reference proteome</keyword>
<feature type="region of interest" description="Disordered" evidence="1">
    <location>
        <begin position="93"/>
        <end position="113"/>
    </location>
</feature>
<dbReference type="InterPro" id="IPR011009">
    <property type="entry name" value="Kinase-like_dom_sf"/>
</dbReference>
<reference evidence="4 5" key="1">
    <citation type="journal article" date="2019" name="PLoS Biol.">
        <title>Sex chromosomes control vertical transmission of feminizing Wolbachia symbionts in an isopod.</title>
        <authorList>
            <person name="Becking T."/>
            <person name="Chebbi M.A."/>
            <person name="Giraud I."/>
            <person name="Moumen B."/>
            <person name="Laverre T."/>
            <person name="Caubet Y."/>
            <person name="Peccoud J."/>
            <person name="Gilbert C."/>
            <person name="Cordaux R."/>
        </authorList>
    </citation>
    <scope>NUCLEOTIDE SEQUENCE [LARGE SCALE GENOMIC DNA]</scope>
    <source>
        <strain evidence="4">ANa2</strain>
        <tissue evidence="4">Whole body excluding digestive tract and cuticle</tissue>
    </source>
</reference>
<evidence type="ECO:0000256" key="1">
    <source>
        <dbReference type="SAM" id="MobiDB-lite"/>
    </source>
</evidence>
<evidence type="ECO:0000256" key="2">
    <source>
        <dbReference type="SAM" id="SignalP"/>
    </source>
</evidence>
<evidence type="ECO:0000313" key="5">
    <source>
        <dbReference type="Proteomes" id="UP000326759"/>
    </source>
</evidence>
<dbReference type="InterPro" id="IPR000719">
    <property type="entry name" value="Prot_kinase_dom"/>
</dbReference>
<feature type="chain" id="PRO_5024439832" evidence="2">
    <location>
        <begin position="21"/>
        <end position="126"/>
    </location>
</feature>
<keyword evidence="2" id="KW-0732">Signal</keyword>
<comment type="caution">
    <text evidence="4">The sequence shown here is derived from an EMBL/GenBank/DDBJ whole genome shotgun (WGS) entry which is preliminary data.</text>
</comment>
<dbReference type="PROSITE" id="PS50011">
    <property type="entry name" value="PROTEIN_KINASE_DOM"/>
    <property type="match status" value="1"/>
</dbReference>
<dbReference type="EMBL" id="SEYY01023561">
    <property type="protein sequence ID" value="KAB7494788.1"/>
    <property type="molecule type" value="Genomic_DNA"/>
</dbReference>
<dbReference type="OrthoDB" id="40902at2759"/>
<keyword evidence="4" id="KW-0808">Transferase</keyword>
<dbReference type="Gene3D" id="1.10.510.10">
    <property type="entry name" value="Transferase(Phosphotransferase) domain 1"/>
    <property type="match status" value="1"/>
</dbReference>
<dbReference type="Proteomes" id="UP000326759">
    <property type="component" value="Unassembled WGS sequence"/>
</dbReference>
<dbReference type="GO" id="GO:0005524">
    <property type="term" value="F:ATP binding"/>
    <property type="evidence" value="ECO:0007669"/>
    <property type="project" value="InterPro"/>
</dbReference>
<dbReference type="AlphaFoldDB" id="A0A5N5SM48"/>
<dbReference type="Pfam" id="PF00069">
    <property type="entry name" value="Pkinase"/>
    <property type="match status" value="1"/>
</dbReference>
<evidence type="ECO:0000313" key="4">
    <source>
        <dbReference type="EMBL" id="KAB7494788.1"/>
    </source>
</evidence>
<dbReference type="PANTHER" id="PTHR24347">
    <property type="entry name" value="SERINE/THREONINE-PROTEIN KINASE"/>
    <property type="match status" value="1"/>
</dbReference>
<name>A0A5N5SM48_9CRUS</name>
<proteinExistence type="predicted"/>